<organism evidence="3 4">
    <name type="scientific">Mesorhabditis spiculigera</name>
    <dbReference type="NCBI Taxonomy" id="96644"/>
    <lineage>
        <taxon>Eukaryota</taxon>
        <taxon>Metazoa</taxon>
        <taxon>Ecdysozoa</taxon>
        <taxon>Nematoda</taxon>
        <taxon>Chromadorea</taxon>
        <taxon>Rhabditida</taxon>
        <taxon>Rhabditina</taxon>
        <taxon>Rhabditomorpha</taxon>
        <taxon>Rhabditoidea</taxon>
        <taxon>Rhabditidae</taxon>
        <taxon>Mesorhabditinae</taxon>
        <taxon>Mesorhabditis</taxon>
    </lineage>
</organism>
<name>A0AA36FXW4_9BILA</name>
<dbReference type="InterPro" id="IPR016187">
    <property type="entry name" value="CTDL_fold"/>
</dbReference>
<evidence type="ECO:0000256" key="1">
    <source>
        <dbReference type="ARBA" id="ARBA00023157"/>
    </source>
</evidence>
<reference evidence="3" key="1">
    <citation type="submission" date="2023-06" db="EMBL/GenBank/DDBJ databases">
        <authorList>
            <person name="Delattre M."/>
        </authorList>
    </citation>
    <scope>NUCLEOTIDE SEQUENCE</scope>
    <source>
        <strain evidence="3">AF72</strain>
    </source>
</reference>
<dbReference type="PROSITE" id="PS50041">
    <property type="entry name" value="C_TYPE_LECTIN_2"/>
    <property type="match status" value="1"/>
</dbReference>
<dbReference type="PANTHER" id="PTHR22991:SF40">
    <property type="entry name" value="PROTEIN CBG13490"/>
    <property type="match status" value="1"/>
</dbReference>
<dbReference type="InterPro" id="IPR016186">
    <property type="entry name" value="C-type_lectin-like/link_sf"/>
</dbReference>
<keyword evidence="4" id="KW-1185">Reference proteome</keyword>
<dbReference type="Gene3D" id="3.10.100.10">
    <property type="entry name" value="Mannose-Binding Protein A, subunit A"/>
    <property type="match status" value="2"/>
</dbReference>
<accession>A0AA36FXW4</accession>
<dbReference type="InterPro" id="IPR001304">
    <property type="entry name" value="C-type_lectin-like"/>
</dbReference>
<comment type="caution">
    <text evidence="3">The sequence shown here is derived from an EMBL/GenBank/DDBJ whole genome shotgun (WGS) entry which is preliminary data.</text>
</comment>
<keyword evidence="1" id="KW-1015">Disulfide bond</keyword>
<dbReference type="AlphaFoldDB" id="A0AA36FXW4"/>
<proteinExistence type="predicted"/>
<dbReference type="CDD" id="cd00037">
    <property type="entry name" value="CLECT"/>
    <property type="match status" value="1"/>
</dbReference>
<dbReference type="InterPro" id="IPR050976">
    <property type="entry name" value="Snaclec"/>
</dbReference>
<dbReference type="PANTHER" id="PTHR22991">
    <property type="entry name" value="PROTEIN CBG13490"/>
    <property type="match status" value="1"/>
</dbReference>
<evidence type="ECO:0000259" key="2">
    <source>
        <dbReference type="PROSITE" id="PS50041"/>
    </source>
</evidence>
<dbReference type="Proteomes" id="UP001177023">
    <property type="component" value="Unassembled WGS sequence"/>
</dbReference>
<dbReference type="SUPFAM" id="SSF56436">
    <property type="entry name" value="C-type lectin-like"/>
    <property type="match status" value="2"/>
</dbReference>
<evidence type="ECO:0000313" key="3">
    <source>
        <dbReference type="EMBL" id="CAJ0571211.1"/>
    </source>
</evidence>
<feature type="domain" description="C-type lectin" evidence="2">
    <location>
        <begin position="141"/>
        <end position="248"/>
    </location>
</feature>
<gene>
    <name evidence="3" type="ORF">MSPICULIGERA_LOCUS9630</name>
</gene>
<evidence type="ECO:0000313" key="4">
    <source>
        <dbReference type="Proteomes" id="UP001177023"/>
    </source>
</evidence>
<dbReference type="EMBL" id="CATQJA010002547">
    <property type="protein sequence ID" value="CAJ0571211.1"/>
    <property type="molecule type" value="Genomic_DNA"/>
</dbReference>
<feature type="non-terminal residue" evidence="3">
    <location>
        <position position="1"/>
    </location>
</feature>
<sequence>MGFEEAVEFCKNMEMSVASIIDGDEAFRANNQALQKSNSTLIWLGGNYTGSQLVWNDGHNSTFQHFEIAPPDAGQVVMRRQTGKWTTVRGGKFPVACMGGNTPTHCTSTVFVGHEVPPCDPEWLESAHLKVSPGRRLERNVSISAYSELTTQYLRDPAVNAFSDQAGAWIGGIRVGSEKPIFKWVDGTVWDYENWAHGQPNDSPGPQNFLQIYTARFNYSQTATNHHSLYLNRWNDIHDVVGFSAICKMESKYADNLS</sequence>
<protein>
    <recommendedName>
        <fullName evidence="2">C-type lectin domain-containing protein</fullName>
    </recommendedName>
</protein>